<organism evidence="1">
    <name type="scientific">Serratia marcescens</name>
    <dbReference type="NCBI Taxonomy" id="615"/>
    <lineage>
        <taxon>Bacteria</taxon>
        <taxon>Pseudomonadati</taxon>
        <taxon>Pseudomonadota</taxon>
        <taxon>Gammaproteobacteria</taxon>
        <taxon>Enterobacterales</taxon>
        <taxon>Yersiniaceae</taxon>
        <taxon>Serratia</taxon>
    </lineage>
</organism>
<dbReference type="AlphaFoldDB" id="A0A1C3HNF9"/>
<sequence>MSKYQLRKLNINSLAVSYDTRKEFDTFSALRDEINSDKSLFFGKGFHVLDTDNNIIFDHQAVQHLGPNFTLKQAVFNYS</sequence>
<dbReference type="EMBL" id="LT575491">
    <property type="protein sequence ID" value="SAY46562.1"/>
    <property type="molecule type" value="Genomic_DNA"/>
</dbReference>
<accession>A0A1C3HNF9</accession>
<reference evidence="1" key="1">
    <citation type="submission" date="2016-05" db="EMBL/GenBank/DDBJ databases">
        <authorList>
            <person name="Lavstsen T."/>
            <person name="Jespersen J.S."/>
        </authorList>
    </citation>
    <scope>NUCLEOTIDE SEQUENCE</scope>
    <source>
        <strain evidence="1">PWN146_assembly</strain>
    </source>
</reference>
<dbReference type="RefSeq" id="WP_172691768.1">
    <property type="nucleotide sequence ID" value="NZ_LT575491.1"/>
</dbReference>
<gene>
    <name evidence="1" type="ORF">PWN146_05331</name>
</gene>
<name>A0A1C3HNF9_SERMA</name>
<protein>
    <submittedName>
        <fullName evidence="1">Uncharacterized protein</fullName>
    </submittedName>
</protein>
<proteinExistence type="predicted"/>
<evidence type="ECO:0000313" key="1">
    <source>
        <dbReference type="EMBL" id="SAY46562.1"/>
    </source>
</evidence>